<dbReference type="PANTHER" id="PTHR21261">
    <property type="entry name" value="BEAT PROTEIN"/>
    <property type="match status" value="1"/>
</dbReference>
<sequence>MTVTLLVTIVTLLTGALGLKNVSLVILPQAVERGLEATLLCQYDLEGEPLYAVKWYRGVREFYRYSPNDNPPSKIFPYDGINVDVSMSNASQVVLSKVGFNLSGNLSCEVTTDSPFFKTAMVSNELMVIELPKRPPSILTEKERYDVGDMMRGNCTSSPSKPPAILNVYINNIAVSQTTTRYYNSGNGLQYSVLNLQVRIEPAHMGTNGQLNIRCTALVATQYSKAADLVLGPRTSEPVPERVTSPSESTRMLPCQLILMVLTPFLLR</sequence>
<dbReference type="OrthoDB" id="196393at2759"/>
<dbReference type="GeneID" id="106660926"/>
<feature type="domain" description="Ig-like" evidence="2">
    <location>
        <begin position="20"/>
        <end position="123"/>
    </location>
</feature>
<name>A0A8I6TCL9_CIMLE</name>
<proteinExistence type="predicted"/>
<evidence type="ECO:0000313" key="3">
    <source>
        <dbReference type="EnsemblMetazoa" id="XP_014239470.1"/>
    </source>
</evidence>
<dbReference type="InterPro" id="IPR036179">
    <property type="entry name" value="Ig-like_dom_sf"/>
</dbReference>
<accession>A0A8I6TCL9</accession>
<keyword evidence="4" id="KW-1185">Reference proteome</keyword>
<dbReference type="EnsemblMetazoa" id="XM_014383984.2">
    <property type="protein sequence ID" value="XP_014239470.1"/>
    <property type="gene ID" value="LOC106660926"/>
</dbReference>
<protein>
    <recommendedName>
        <fullName evidence="2">Ig-like domain-containing protein</fullName>
    </recommendedName>
</protein>
<dbReference type="FunFam" id="2.60.40.10:FF:000437">
    <property type="entry name" value="Beat-IIIc, isoform A"/>
    <property type="match status" value="1"/>
</dbReference>
<organism evidence="3 4">
    <name type="scientific">Cimex lectularius</name>
    <name type="common">Bed bug</name>
    <name type="synonym">Acanthia lectularia</name>
    <dbReference type="NCBI Taxonomy" id="79782"/>
    <lineage>
        <taxon>Eukaryota</taxon>
        <taxon>Metazoa</taxon>
        <taxon>Ecdysozoa</taxon>
        <taxon>Arthropoda</taxon>
        <taxon>Hexapoda</taxon>
        <taxon>Insecta</taxon>
        <taxon>Pterygota</taxon>
        <taxon>Neoptera</taxon>
        <taxon>Paraneoptera</taxon>
        <taxon>Hemiptera</taxon>
        <taxon>Heteroptera</taxon>
        <taxon>Panheteroptera</taxon>
        <taxon>Cimicomorpha</taxon>
        <taxon>Cimicidae</taxon>
        <taxon>Cimex</taxon>
    </lineage>
</organism>
<reference evidence="3" key="1">
    <citation type="submission" date="2022-01" db="UniProtKB">
        <authorList>
            <consortium name="EnsemblMetazoa"/>
        </authorList>
    </citation>
    <scope>IDENTIFICATION</scope>
</reference>
<evidence type="ECO:0000259" key="2">
    <source>
        <dbReference type="PROSITE" id="PS50835"/>
    </source>
</evidence>
<dbReference type="PANTHER" id="PTHR21261:SF6">
    <property type="entry name" value="BEATEN PATH IIA-RELATED"/>
    <property type="match status" value="1"/>
</dbReference>
<dbReference type="OMA" id="WQSHPPA"/>
<dbReference type="RefSeq" id="XP_014239470.1">
    <property type="nucleotide sequence ID" value="XM_014383984.2"/>
</dbReference>
<dbReference type="SUPFAM" id="SSF48726">
    <property type="entry name" value="Immunoglobulin"/>
    <property type="match status" value="1"/>
</dbReference>
<evidence type="ECO:0000313" key="4">
    <source>
        <dbReference type="Proteomes" id="UP000494040"/>
    </source>
</evidence>
<evidence type="ECO:0000256" key="1">
    <source>
        <dbReference type="SAM" id="SignalP"/>
    </source>
</evidence>
<dbReference type="KEGG" id="clec:106660926"/>
<feature type="signal peptide" evidence="1">
    <location>
        <begin position="1"/>
        <end position="18"/>
    </location>
</feature>
<dbReference type="Proteomes" id="UP000494040">
    <property type="component" value="Unassembled WGS sequence"/>
</dbReference>
<dbReference type="PROSITE" id="PS50835">
    <property type="entry name" value="IG_LIKE"/>
    <property type="match status" value="1"/>
</dbReference>
<feature type="chain" id="PRO_5035201442" description="Ig-like domain-containing protein" evidence="1">
    <location>
        <begin position="19"/>
        <end position="268"/>
    </location>
</feature>
<keyword evidence="1" id="KW-0732">Signal</keyword>
<dbReference type="AlphaFoldDB" id="A0A8I6TCL9"/>
<dbReference type="InterPro" id="IPR007110">
    <property type="entry name" value="Ig-like_dom"/>
</dbReference>